<organism evidence="17 18">
    <name type="scientific">Methanobrevibacter ruminantium (strain ATCC 35063 / DSM 1093 / JCM 13430 / OCM 146 / M1)</name>
    <name type="common">Methanobacterium ruminantium</name>
    <dbReference type="NCBI Taxonomy" id="634498"/>
    <lineage>
        <taxon>Archaea</taxon>
        <taxon>Methanobacteriati</taxon>
        <taxon>Methanobacteriota</taxon>
        <taxon>Methanomada group</taxon>
        <taxon>Methanobacteria</taxon>
        <taxon>Methanobacteriales</taxon>
        <taxon>Methanobacteriaceae</taxon>
        <taxon>Methanobrevibacter</taxon>
    </lineage>
</organism>
<evidence type="ECO:0000256" key="6">
    <source>
        <dbReference type="ARBA" id="ARBA00022490"/>
    </source>
</evidence>
<dbReference type="InterPro" id="IPR014721">
    <property type="entry name" value="Ribsml_uS5_D2-typ_fold_subgr"/>
</dbReference>
<feature type="domain" description="GHMP kinase N-terminal" evidence="15">
    <location>
        <begin position="86"/>
        <end position="167"/>
    </location>
</feature>
<keyword evidence="12 14" id="KW-0057">Aromatic amino acid biosynthesis</keyword>
<dbReference type="PROSITE" id="PS00627">
    <property type="entry name" value="GHMP_KINASES_ATP"/>
    <property type="match status" value="1"/>
</dbReference>
<dbReference type="InterPro" id="IPR013750">
    <property type="entry name" value="GHMP_kinase_C_dom"/>
</dbReference>
<dbReference type="PANTHER" id="PTHR20861">
    <property type="entry name" value="HOMOSERINE/4-DIPHOSPHOCYTIDYL-2-C-METHYL-D-ERYTHRITOL KINASE"/>
    <property type="match status" value="1"/>
</dbReference>
<evidence type="ECO:0000256" key="9">
    <source>
        <dbReference type="ARBA" id="ARBA00022741"/>
    </source>
</evidence>
<evidence type="ECO:0000256" key="4">
    <source>
        <dbReference type="ARBA" id="ARBA00012154"/>
    </source>
</evidence>
<dbReference type="Gene3D" id="3.30.230.10">
    <property type="match status" value="1"/>
</dbReference>
<dbReference type="NCBIfam" id="TIGR01920">
    <property type="entry name" value="Shik_kin_archae"/>
    <property type="match status" value="1"/>
</dbReference>
<dbReference type="Pfam" id="PF08544">
    <property type="entry name" value="GHMP_kinases_C"/>
    <property type="match status" value="1"/>
</dbReference>
<dbReference type="Pfam" id="PF00288">
    <property type="entry name" value="GHMP_kinases_N"/>
    <property type="match status" value="1"/>
</dbReference>
<feature type="domain" description="GHMP kinase C-terminal" evidence="16">
    <location>
        <begin position="231"/>
        <end position="287"/>
    </location>
</feature>
<proteinExistence type="inferred from homology"/>
<feature type="binding site" evidence="14">
    <location>
        <begin position="101"/>
        <end position="111"/>
    </location>
    <ligand>
        <name>ATP</name>
        <dbReference type="ChEBI" id="CHEBI:30616"/>
    </ligand>
</feature>
<dbReference type="EC" id="2.7.1.71" evidence="4 14"/>
<evidence type="ECO:0000259" key="15">
    <source>
        <dbReference type="Pfam" id="PF00288"/>
    </source>
</evidence>
<dbReference type="InterPro" id="IPR006204">
    <property type="entry name" value="GHMP_kinase_N_dom"/>
</dbReference>
<dbReference type="GO" id="GO:0004765">
    <property type="term" value="F:shikimate kinase activity"/>
    <property type="evidence" value="ECO:0007669"/>
    <property type="project" value="UniProtKB-UniRule"/>
</dbReference>
<accession>D3DYX6</accession>
<reference evidence="17 18" key="1">
    <citation type="journal article" date="2010" name="PLoS ONE">
        <title>The genome sequence of the rumen methanogen Methanobrevibacter ruminantium reveals new possibilities for controlling ruminant methane emissions.</title>
        <authorList>
            <person name="Leahy S.C."/>
            <person name="Kelly W.J."/>
            <person name="Altermann E."/>
            <person name="Ronimus R.S."/>
            <person name="Yeoman C.J."/>
            <person name="Pacheco D.M."/>
            <person name="Li D."/>
            <person name="Kong Z."/>
            <person name="McTavish S."/>
            <person name="Sang C."/>
            <person name="Lambie S.C."/>
            <person name="Janssen P.H."/>
            <person name="Dey D."/>
            <person name="Attwood G.T."/>
        </authorList>
    </citation>
    <scope>NUCLEOTIDE SEQUENCE [LARGE SCALE GENOMIC DNA]</scope>
    <source>
        <strain evidence="18">ATCC 35063 / DSM 1093 / JCM 13430 / OCM 146 / M1</strain>
    </source>
</reference>
<dbReference type="eggNOG" id="arCOG01025">
    <property type="taxonomic scope" value="Archaea"/>
</dbReference>
<dbReference type="GO" id="GO:0009073">
    <property type="term" value="P:aromatic amino acid family biosynthetic process"/>
    <property type="evidence" value="ECO:0007669"/>
    <property type="project" value="UniProtKB-KW"/>
</dbReference>
<dbReference type="STRING" id="634498.mru_1676"/>
<dbReference type="InterPro" id="IPR006203">
    <property type="entry name" value="GHMP_knse_ATP-bd_CS"/>
</dbReference>
<evidence type="ECO:0000256" key="2">
    <source>
        <dbReference type="ARBA" id="ARBA00004842"/>
    </source>
</evidence>
<sequence>MIDLAKIVKSPGSATVINAISTGFGSAFGIDLNITCEAEFSSQGIDCSSDLGVDPNLMNICVKSVLSHYNIGKDLSQDDLLNDLDFGNGEGIKIRTKSNLPLGSGLSSSSALSNSVVMATAGLISDEFFLKPLSDFEMINLGIDASLEAGVTITGAFDDASASFFGGLTITDNMERKILHQEKLPEYDILVFMPDKESLSGSSDVNRMKLVGSYVKMAFEEAMNKRYLKALTLNGLLYGTALNFDNNIALDALSAGALASGLSGTGSSFVAIVEEDTIDDVKDAWASFDGNVIETKVNNEGTRFI</sequence>
<keyword evidence="10 14" id="KW-0418">Kinase</keyword>
<dbReference type="PIRSF" id="PIRSF005758">
    <property type="entry name" value="Shikimt_kin_arch"/>
    <property type="match status" value="1"/>
</dbReference>
<dbReference type="InterPro" id="IPR036554">
    <property type="entry name" value="GHMP_kinase_C_sf"/>
</dbReference>
<dbReference type="GO" id="GO:0008652">
    <property type="term" value="P:amino acid biosynthetic process"/>
    <property type="evidence" value="ECO:0007669"/>
    <property type="project" value="UniProtKB-KW"/>
</dbReference>
<dbReference type="EMBL" id="CP001719">
    <property type="protein sequence ID" value="ADC47526.1"/>
    <property type="molecule type" value="Genomic_DNA"/>
</dbReference>
<keyword evidence="11 14" id="KW-0067">ATP-binding</keyword>
<keyword evidence="9 14" id="KW-0547">Nucleotide-binding</keyword>
<protein>
    <recommendedName>
        <fullName evidence="5 14">Shikimate kinase</fullName>
        <shortName evidence="14">SK</shortName>
        <ecNumber evidence="4 14">2.7.1.71</ecNumber>
    </recommendedName>
</protein>
<evidence type="ECO:0000256" key="10">
    <source>
        <dbReference type="ARBA" id="ARBA00022777"/>
    </source>
</evidence>
<dbReference type="GO" id="GO:0005524">
    <property type="term" value="F:ATP binding"/>
    <property type="evidence" value="ECO:0007669"/>
    <property type="project" value="UniProtKB-UniRule"/>
</dbReference>
<dbReference type="KEGG" id="mru:mru_1676"/>
<dbReference type="UniPathway" id="UPA00053">
    <property type="reaction ID" value="UER00088"/>
</dbReference>
<evidence type="ECO:0000256" key="12">
    <source>
        <dbReference type="ARBA" id="ARBA00023141"/>
    </source>
</evidence>
<dbReference type="GO" id="GO:0009423">
    <property type="term" value="P:chorismate biosynthetic process"/>
    <property type="evidence" value="ECO:0007669"/>
    <property type="project" value="UniProtKB-UniRule"/>
</dbReference>
<keyword evidence="8 14" id="KW-0808">Transferase</keyword>
<dbReference type="SUPFAM" id="SSF55060">
    <property type="entry name" value="GHMP Kinase, C-terminal domain"/>
    <property type="match status" value="1"/>
</dbReference>
<evidence type="ECO:0000256" key="7">
    <source>
        <dbReference type="ARBA" id="ARBA00022605"/>
    </source>
</evidence>
<dbReference type="GO" id="GO:0005737">
    <property type="term" value="C:cytoplasm"/>
    <property type="evidence" value="ECO:0007669"/>
    <property type="project" value="UniProtKB-SubCell"/>
</dbReference>
<dbReference type="PATRIC" id="fig|634498.28.peg.1676"/>
<comment type="similarity">
    <text evidence="3 14">Belongs to the GHMP kinase family. Archaeal shikimate kinase subfamily.</text>
</comment>
<evidence type="ECO:0000259" key="16">
    <source>
        <dbReference type="Pfam" id="PF08544"/>
    </source>
</evidence>
<evidence type="ECO:0000256" key="14">
    <source>
        <dbReference type="HAMAP-Rule" id="MF_00370"/>
    </source>
</evidence>
<evidence type="ECO:0000256" key="13">
    <source>
        <dbReference type="ARBA" id="ARBA00048567"/>
    </source>
</evidence>
<evidence type="ECO:0000256" key="5">
    <source>
        <dbReference type="ARBA" id="ARBA00013853"/>
    </source>
</evidence>
<dbReference type="HAMAP" id="MF_00370">
    <property type="entry name" value="Shik_kinase_arch"/>
    <property type="match status" value="1"/>
</dbReference>
<dbReference type="Proteomes" id="UP000008680">
    <property type="component" value="Chromosome"/>
</dbReference>
<evidence type="ECO:0000313" key="18">
    <source>
        <dbReference type="Proteomes" id="UP000008680"/>
    </source>
</evidence>
<comment type="catalytic activity">
    <reaction evidence="13 14">
        <text>shikimate + ATP = 3-phosphoshikimate + ADP + H(+)</text>
        <dbReference type="Rhea" id="RHEA:13121"/>
        <dbReference type="ChEBI" id="CHEBI:15378"/>
        <dbReference type="ChEBI" id="CHEBI:30616"/>
        <dbReference type="ChEBI" id="CHEBI:36208"/>
        <dbReference type="ChEBI" id="CHEBI:145989"/>
        <dbReference type="ChEBI" id="CHEBI:456216"/>
        <dbReference type="EC" id="2.7.1.71"/>
    </reaction>
</comment>
<dbReference type="HOGENOM" id="CLU_073768_0_0_2"/>
<dbReference type="InterPro" id="IPR020568">
    <property type="entry name" value="Ribosomal_Su5_D2-typ_SF"/>
</dbReference>
<dbReference type="SUPFAM" id="SSF54211">
    <property type="entry name" value="Ribosomal protein S5 domain 2-like"/>
    <property type="match status" value="1"/>
</dbReference>
<dbReference type="InterPro" id="IPR010189">
    <property type="entry name" value="SK_arc"/>
</dbReference>
<dbReference type="PANTHER" id="PTHR20861:SF3">
    <property type="entry name" value="SHIKIMATE KINASE"/>
    <property type="match status" value="1"/>
</dbReference>
<evidence type="ECO:0000256" key="11">
    <source>
        <dbReference type="ARBA" id="ARBA00022840"/>
    </source>
</evidence>
<name>D3DYX6_METRM</name>
<evidence type="ECO:0000256" key="1">
    <source>
        <dbReference type="ARBA" id="ARBA00004496"/>
    </source>
</evidence>
<evidence type="ECO:0000313" key="17">
    <source>
        <dbReference type="EMBL" id="ADC47526.1"/>
    </source>
</evidence>
<evidence type="ECO:0000256" key="8">
    <source>
        <dbReference type="ARBA" id="ARBA00022679"/>
    </source>
</evidence>
<comment type="pathway">
    <text evidence="2 14">Metabolic intermediate biosynthesis; chorismate biosynthesis; chorismate from D-erythrose 4-phosphate and phosphoenolpyruvate: step 5/7.</text>
</comment>
<dbReference type="AlphaFoldDB" id="D3DYX6"/>
<keyword evidence="18" id="KW-1185">Reference proteome</keyword>
<keyword evidence="6 14" id="KW-0963">Cytoplasm</keyword>
<keyword evidence="7 14" id="KW-0028">Amino-acid biosynthesis</keyword>
<gene>
    <name evidence="14 17" type="primary">aroK</name>
    <name evidence="17" type="ordered locus">mru_1676</name>
</gene>
<comment type="subcellular location">
    <subcellularLocation>
        <location evidence="1 14">Cytoplasm</location>
    </subcellularLocation>
</comment>
<evidence type="ECO:0000256" key="3">
    <source>
        <dbReference type="ARBA" id="ARBA00010202"/>
    </source>
</evidence>